<dbReference type="InterPro" id="IPR000277">
    <property type="entry name" value="Cys/Met-Metab_PyrdxlP-dep_enz"/>
</dbReference>
<dbReference type="PANTHER" id="PTHR43797:SF3">
    <property type="entry name" value="O-ACETYLHOMOSERINE SULFHYDRYLASE"/>
    <property type="match status" value="1"/>
</dbReference>
<evidence type="ECO:0000313" key="7">
    <source>
        <dbReference type="EMBL" id="PAB57403.1"/>
    </source>
</evidence>
<evidence type="ECO:0000256" key="2">
    <source>
        <dbReference type="ARBA" id="ARBA00009077"/>
    </source>
</evidence>
<dbReference type="InterPro" id="IPR015424">
    <property type="entry name" value="PyrdxlP-dep_Trfase"/>
</dbReference>
<evidence type="ECO:0000256" key="1">
    <source>
        <dbReference type="ARBA" id="ARBA00001933"/>
    </source>
</evidence>
<protein>
    <submittedName>
        <fullName evidence="7">O-acetylhomoserine aminocarboxypropyltransferase</fullName>
        <ecNumber evidence="7">2.5.1.49</ecNumber>
    </submittedName>
</protein>
<dbReference type="InterPro" id="IPR015422">
    <property type="entry name" value="PyrdxlP-dep_Trfase_small"/>
</dbReference>
<keyword evidence="3 7" id="KW-0808">Transferase</keyword>
<evidence type="ECO:0000256" key="4">
    <source>
        <dbReference type="ARBA" id="ARBA00022898"/>
    </source>
</evidence>
<evidence type="ECO:0000313" key="8">
    <source>
        <dbReference type="Proteomes" id="UP000216024"/>
    </source>
</evidence>
<dbReference type="PANTHER" id="PTHR43797">
    <property type="entry name" value="HOMOCYSTEINE/CYSTEINE SYNTHASE"/>
    <property type="match status" value="1"/>
</dbReference>
<comment type="similarity">
    <text evidence="2 6">Belongs to the trans-sulfuration enzymes family.</text>
</comment>
<dbReference type="Proteomes" id="UP000216024">
    <property type="component" value="Unassembled WGS sequence"/>
</dbReference>
<dbReference type="PIRSF" id="PIRSF001434">
    <property type="entry name" value="CGS"/>
    <property type="match status" value="1"/>
</dbReference>
<reference evidence="7 8" key="1">
    <citation type="submission" date="2017-06" db="EMBL/GenBank/DDBJ databases">
        <title>Draft genome sequence of anaerobic fermentative bacterium Anaeromicrobium sediminis DY2726D isolated from West Pacific Ocean sediments.</title>
        <authorList>
            <person name="Zeng X."/>
        </authorList>
    </citation>
    <scope>NUCLEOTIDE SEQUENCE [LARGE SCALE GENOMIC DNA]</scope>
    <source>
        <strain evidence="7 8">DY2726D</strain>
    </source>
</reference>
<dbReference type="GO" id="GO:0071269">
    <property type="term" value="P:L-homocysteine biosynthetic process"/>
    <property type="evidence" value="ECO:0007669"/>
    <property type="project" value="TreeGrafter"/>
</dbReference>
<dbReference type="GO" id="GO:0019346">
    <property type="term" value="P:transsulfuration"/>
    <property type="evidence" value="ECO:0007669"/>
    <property type="project" value="InterPro"/>
</dbReference>
<dbReference type="GO" id="GO:0004124">
    <property type="term" value="F:cysteine synthase activity"/>
    <property type="evidence" value="ECO:0007669"/>
    <property type="project" value="TreeGrafter"/>
</dbReference>
<dbReference type="GO" id="GO:0005737">
    <property type="term" value="C:cytoplasm"/>
    <property type="evidence" value="ECO:0007669"/>
    <property type="project" value="TreeGrafter"/>
</dbReference>
<comment type="caution">
    <text evidence="7">The sequence shown here is derived from an EMBL/GenBank/DDBJ whole genome shotgun (WGS) entry which is preliminary data.</text>
</comment>
<organism evidence="7 8">
    <name type="scientific">Anaeromicrobium sediminis</name>
    <dbReference type="NCBI Taxonomy" id="1478221"/>
    <lineage>
        <taxon>Bacteria</taxon>
        <taxon>Bacillati</taxon>
        <taxon>Bacillota</taxon>
        <taxon>Clostridia</taxon>
        <taxon>Peptostreptococcales</taxon>
        <taxon>Thermotaleaceae</taxon>
        <taxon>Anaeromicrobium</taxon>
    </lineage>
</organism>
<dbReference type="FunFam" id="3.40.640.10:FF:000035">
    <property type="entry name" value="O-succinylhomoserine sulfhydrylase"/>
    <property type="match status" value="1"/>
</dbReference>
<dbReference type="InterPro" id="IPR015421">
    <property type="entry name" value="PyrdxlP-dep_Trfase_major"/>
</dbReference>
<keyword evidence="4 5" id="KW-0663">Pyridoxal phosphate</keyword>
<dbReference type="GO" id="GO:0003961">
    <property type="term" value="F:O-acetylhomoserine aminocarboxypropyltransferase activity"/>
    <property type="evidence" value="ECO:0007669"/>
    <property type="project" value="UniProtKB-EC"/>
</dbReference>
<proteinExistence type="inferred from homology"/>
<evidence type="ECO:0000256" key="3">
    <source>
        <dbReference type="ARBA" id="ARBA00022679"/>
    </source>
</evidence>
<dbReference type="Gene3D" id="3.90.1150.10">
    <property type="entry name" value="Aspartate Aminotransferase, domain 1"/>
    <property type="match status" value="1"/>
</dbReference>
<dbReference type="OrthoDB" id="9780685at2"/>
<dbReference type="InterPro" id="IPR006235">
    <property type="entry name" value="OAc-hSer/O-AcSer_sulfhydrylase"/>
</dbReference>
<dbReference type="NCBIfam" id="TIGR01326">
    <property type="entry name" value="OAH_OAS_sulfhy"/>
    <property type="match status" value="1"/>
</dbReference>
<feature type="modified residue" description="N6-(pyridoxal phosphate)lysine" evidence="5">
    <location>
        <position position="208"/>
    </location>
</feature>
<dbReference type="GO" id="GO:0006535">
    <property type="term" value="P:cysteine biosynthetic process from serine"/>
    <property type="evidence" value="ECO:0007669"/>
    <property type="project" value="TreeGrafter"/>
</dbReference>
<dbReference type="GO" id="GO:0030170">
    <property type="term" value="F:pyridoxal phosphate binding"/>
    <property type="evidence" value="ECO:0007669"/>
    <property type="project" value="InterPro"/>
</dbReference>
<name>A0A267MF27_9FIRM</name>
<dbReference type="EC" id="2.5.1.49" evidence="7"/>
<dbReference type="Pfam" id="PF01053">
    <property type="entry name" value="Cys_Met_Meta_PP"/>
    <property type="match status" value="1"/>
</dbReference>
<dbReference type="CDD" id="cd00614">
    <property type="entry name" value="CGS_like"/>
    <property type="match status" value="1"/>
</dbReference>
<dbReference type="Gene3D" id="3.40.640.10">
    <property type="entry name" value="Type I PLP-dependent aspartate aminotransferase-like (Major domain)"/>
    <property type="match status" value="1"/>
</dbReference>
<sequence>MNNNWNFNTMAVQGTYKADETGARNLPIHQTASYYLGSAERAAKLFDLEEAGNIYTRINNPTSSAFEEKVNALEGGVGALATSSGQGAISLALLNICGAGDHIVAASTLYGGTYTLFNNTFKKFGIEVTFVNPNDPIEIIRDAFKENTKALYGETIGNPGFNVLDFDKFSNLSEEFNVPFIVDNTFATSYLCRPFEHGAHIVVYSATKYIGGHGNSIGGVIVDSGNFNWNNGKFPELTEPDPSYHGMVYTDAFGKGAFIGKARVQLLRDLGICLSPFNSFLFHMGLETLHIRMDRHCENALKLATYLENHEKVDWVYYPKLKSSSSYELGKKYLPKGAGGMLAFGIKGGKKAGEIFIDSVELATLVPNVGELKTLVIHPSSTTHRQLSEEEQRNAGVLPELIRVSVGIEHIDDIIGDFEQALEKVQG</sequence>
<gene>
    <name evidence="7" type="ORF">CCE28_19095</name>
</gene>
<accession>A0A267MF27</accession>
<keyword evidence="8" id="KW-1185">Reference proteome</keyword>
<dbReference type="RefSeq" id="WP_095135378.1">
    <property type="nucleotide sequence ID" value="NZ_NIBG01000026.1"/>
</dbReference>
<comment type="cofactor">
    <cofactor evidence="1 6">
        <name>pyridoxal 5'-phosphate</name>
        <dbReference type="ChEBI" id="CHEBI:597326"/>
    </cofactor>
</comment>
<dbReference type="AlphaFoldDB" id="A0A267MF27"/>
<dbReference type="EMBL" id="NIBG01000026">
    <property type="protein sequence ID" value="PAB57403.1"/>
    <property type="molecule type" value="Genomic_DNA"/>
</dbReference>
<dbReference type="SUPFAM" id="SSF53383">
    <property type="entry name" value="PLP-dependent transferases"/>
    <property type="match status" value="1"/>
</dbReference>
<evidence type="ECO:0000256" key="6">
    <source>
        <dbReference type="RuleBase" id="RU362118"/>
    </source>
</evidence>
<evidence type="ECO:0000256" key="5">
    <source>
        <dbReference type="PIRSR" id="PIRSR001434-2"/>
    </source>
</evidence>